<dbReference type="EMBL" id="JASPKZ010009357">
    <property type="protein sequence ID" value="KAJ9577448.1"/>
    <property type="molecule type" value="Genomic_DNA"/>
</dbReference>
<evidence type="ECO:0000256" key="1">
    <source>
        <dbReference type="ARBA" id="ARBA00022729"/>
    </source>
</evidence>
<dbReference type="Gene3D" id="3.15.10.30">
    <property type="entry name" value="Haemolymph juvenile hormone binding protein"/>
    <property type="match status" value="1"/>
</dbReference>
<reference evidence="5" key="1">
    <citation type="journal article" date="2023" name="IScience">
        <title>Live-bearing cockroach genome reveals convergent evolutionary mechanisms linked to viviparity in insects and beyond.</title>
        <authorList>
            <person name="Fouks B."/>
            <person name="Harrison M.C."/>
            <person name="Mikhailova A.A."/>
            <person name="Marchal E."/>
            <person name="English S."/>
            <person name="Carruthers M."/>
            <person name="Jennings E.C."/>
            <person name="Chiamaka E.L."/>
            <person name="Frigard R.A."/>
            <person name="Pippel M."/>
            <person name="Attardo G.M."/>
            <person name="Benoit J.B."/>
            <person name="Bornberg-Bauer E."/>
            <person name="Tobe S.S."/>
        </authorList>
    </citation>
    <scope>NUCLEOTIDE SEQUENCE</scope>
    <source>
        <strain evidence="5">Stay&amp;Tobe</strain>
    </source>
</reference>
<dbReference type="AlphaFoldDB" id="A0AAD7ZCG7"/>
<gene>
    <name evidence="5" type="ORF">L9F63_005949</name>
</gene>
<comment type="caution">
    <text evidence="5">The sequence shown here is derived from an EMBL/GenBank/DDBJ whole genome shotgun (WGS) entry which is preliminary data.</text>
</comment>
<dbReference type="InterPro" id="IPR038606">
    <property type="entry name" value="To_sf"/>
</dbReference>
<dbReference type="PANTHER" id="PTHR11008:SF32">
    <property type="entry name" value="CIRCADIAN CLOCK-CONTROLLED PROTEIN DAYWAKE-RELATED"/>
    <property type="match status" value="1"/>
</dbReference>
<keyword evidence="2" id="KW-0090">Biological rhythms</keyword>
<evidence type="ECO:0008006" key="7">
    <source>
        <dbReference type="Google" id="ProtNLM"/>
    </source>
</evidence>
<evidence type="ECO:0000256" key="3">
    <source>
        <dbReference type="ARBA" id="ARBA00060902"/>
    </source>
</evidence>
<dbReference type="PANTHER" id="PTHR11008">
    <property type="entry name" value="PROTEIN TAKEOUT-LIKE PROTEIN"/>
    <property type="match status" value="1"/>
</dbReference>
<reference evidence="5" key="2">
    <citation type="submission" date="2023-05" db="EMBL/GenBank/DDBJ databases">
        <authorList>
            <person name="Fouks B."/>
        </authorList>
    </citation>
    <scope>NUCLEOTIDE SEQUENCE</scope>
    <source>
        <strain evidence="5">Stay&amp;Tobe</strain>
        <tissue evidence="5">Testes</tissue>
    </source>
</reference>
<accession>A0AAD7ZCG7</accession>
<name>A0AAD7ZCG7_DIPPU</name>
<comment type="similarity">
    <text evidence="3">Belongs to the TO family.</text>
</comment>
<organism evidence="5 6">
    <name type="scientific">Diploptera punctata</name>
    <name type="common">Pacific beetle cockroach</name>
    <dbReference type="NCBI Taxonomy" id="6984"/>
    <lineage>
        <taxon>Eukaryota</taxon>
        <taxon>Metazoa</taxon>
        <taxon>Ecdysozoa</taxon>
        <taxon>Arthropoda</taxon>
        <taxon>Hexapoda</taxon>
        <taxon>Insecta</taxon>
        <taxon>Pterygota</taxon>
        <taxon>Neoptera</taxon>
        <taxon>Polyneoptera</taxon>
        <taxon>Dictyoptera</taxon>
        <taxon>Blattodea</taxon>
        <taxon>Blaberoidea</taxon>
        <taxon>Blaberidae</taxon>
        <taxon>Diplopterinae</taxon>
        <taxon>Diploptera</taxon>
    </lineage>
</organism>
<protein>
    <recommendedName>
        <fullName evidence="7">Protein takeout</fullName>
    </recommendedName>
</protein>
<proteinExistence type="inferred from homology"/>
<dbReference type="Proteomes" id="UP001233999">
    <property type="component" value="Unassembled WGS sequence"/>
</dbReference>
<dbReference type="Pfam" id="PF06585">
    <property type="entry name" value="JHBP"/>
    <property type="match status" value="1"/>
</dbReference>
<sequence>MQRIIVLAAFTSCWLFAQPLKLPEYIKPCRRYAPDVQECILKTVRATIPHVVNGDPKYRVPPLDPVLIDRLEINQGSGSVGMSIIAHDAFLRGVRNVDVLNVTHNFEKRVVDFDWFFPEVRIDCIYNVTGRALLLPIEGYGNGTIILGKVRAHYTYHWDTTKKKDAKDYYLINSAKLTFDLPEKMSINLENLFHGNKLLGDNMNRFMNENWKEIIKDVGPGMADALGEYIRQVLNNIYSLVPVENSFIFDKV</sequence>
<evidence type="ECO:0000256" key="4">
    <source>
        <dbReference type="SAM" id="SignalP"/>
    </source>
</evidence>
<evidence type="ECO:0000313" key="6">
    <source>
        <dbReference type="Proteomes" id="UP001233999"/>
    </source>
</evidence>
<keyword evidence="6" id="KW-1185">Reference proteome</keyword>
<keyword evidence="1 4" id="KW-0732">Signal</keyword>
<dbReference type="SMART" id="SM00700">
    <property type="entry name" value="JHBP"/>
    <property type="match status" value="1"/>
</dbReference>
<dbReference type="GO" id="GO:0005615">
    <property type="term" value="C:extracellular space"/>
    <property type="evidence" value="ECO:0007669"/>
    <property type="project" value="TreeGrafter"/>
</dbReference>
<feature type="signal peptide" evidence="4">
    <location>
        <begin position="1"/>
        <end position="19"/>
    </location>
</feature>
<dbReference type="GO" id="GO:0007623">
    <property type="term" value="P:circadian rhythm"/>
    <property type="evidence" value="ECO:0007669"/>
    <property type="project" value="UniProtKB-ARBA"/>
</dbReference>
<dbReference type="FunFam" id="3.15.10.30:FF:000001">
    <property type="entry name" value="Takeout-like protein 1"/>
    <property type="match status" value="1"/>
</dbReference>
<dbReference type="InterPro" id="IPR010562">
    <property type="entry name" value="Haemolymph_juvenile_hormone-bd"/>
</dbReference>
<evidence type="ECO:0000313" key="5">
    <source>
        <dbReference type="EMBL" id="KAJ9577448.1"/>
    </source>
</evidence>
<evidence type="ECO:0000256" key="2">
    <source>
        <dbReference type="ARBA" id="ARBA00023108"/>
    </source>
</evidence>
<feature type="chain" id="PRO_5042059987" description="Protein takeout" evidence="4">
    <location>
        <begin position="20"/>
        <end position="252"/>
    </location>
</feature>